<dbReference type="InterPro" id="IPR010754">
    <property type="entry name" value="OPA3-like"/>
</dbReference>
<evidence type="ECO:0000256" key="3">
    <source>
        <dbReference type="SAM" id="MobiDB-lite"/>
    </source>
</evidence>
<evidence type="ECO:0000256" key="2">
    <source>
        <dbReference type="ARBA" id="ARBA00023054"/>
    </source>
</evidence>
<evidence type="ECO:0000313" key="4">
    <source>
        <dbReference type="EMBL" id="WFD33217.1"/>
    </source>
</evidence>
<dbReference type="Proteomes" id="UP001219933">
    <property type="component" value="Chromosome 1"/>
</dbReference>
<comment type="similarity">
    <text evidence="1">Belongs to the OPA3 family.</text>
</comment>
<dbReference type="AlphaFoldDB" id="A0AAF0EUI7"/>
<reference evidence="4" key="1">
    <citation type="submission" date="2023-03" db="EMBL/GenBank/DDBJ databases">
        <title>Mating type loci evolution in Malassezia.</title>
        <authorList>
            <person name="Coelho M.A."/>
        </authorList>
    </citation>
    <scope>NUCLEOTIDE SEQUENCE</scope>
    <source>
        <strain evidence="4">CBS 11721</strain>
    </source>
</reference>
<organism evidence="4 5">
    <name type="scientific">Malassezia cuniculi</name>
    <dbReference type="NCBI Taxonomy" id="948313"/>
    <lineage>
        <taxon>Eukaryota</taxon>
        <taxon>Fungi</taxon>
        <taxon>Dikarya</taxon>
        <taxon>Basidiomycota</taxon>
        <taxon>Ustilaginomycotina</taxon>
        <taxon>Malasseziomycetes</taxon>
        <taxon>Malasseziales</taxon>
        <taxon>Malasseziaceae</taxon>
        <taxon>Malassezia</taxon>
    </lineage>
</organism>
<proteinExistence type="inferred from homology"/>
<feature type="region of interest" description="Disordered" evidence="3">
    <location>
        <begin position="171"/>
        <end position="200"/>
    </location>
</feature>
<accession>A0AAF0EUI7</accession>
<feature type="compositionally biased region" description="Polar residues" evidence="3">
    <location>
        <begin position="190"/>
        <end position="200"/>
    </location>
</feature>
<evidence type="ECO:0000313" key="5">
    <source>
        <dbReference type="Proteomes" id="UP001219933"/>
    </source>
</evidence>
<dbReference type="GO" id="GO:0019216">
    <property type="term" value="P:regulation of lipid metabolic process"/>
    <property type="evidence" value="ECO:0007669"/>
    <property type="project" value="TreeGrafter"/>
</dbReference>
<protein>
    <recommendedName>
        <fullName evidence="6">OPA3-like protein</fullName>
    </recommendedName>
</protein>
<dbReference type="GO" id="GO:0005739">
    <property type="term" value="C:mitochondrion"/>
    <property type="evidence" value="ECO:0007669"/>
    <property type="project" value="TreeGrafter"/>
</dbReference>
<dbReference type="PANTHER" id="PTHR12499:SF0">
    <property type="entry name" value="OPTIC ATROPHY 3 PROTEIN"/>
    <property type="match status" value="1"/>
</dbReference>
<dbReference type="Pfam" id="PF07047">
    <property type="entry name" value="OPA3"/>
    <property type="match status" value="1"/>
</dbReference>
<dbReference type="PANTHER" id="PTHR12499">
    <property type="entry name" value="OPTIC ATROPHY 3 PROTEIN OPA3"/>
    <property type="match status" value="1"/>
</dbReference>
<dbReference type="EMBL" id="CP119877">
    <property type="protein sequence ID" value="WFD33217.1"/>
    <property type="molecule type" value="Genomic_DNA"/>
</dbReference>
<keyword evidence="5" id="KW-1185">Reference proteome</keyword>
<gene>
    <name evidence="4" type="ORF">MCUN1_000030</name>
</gene>
<evidence type="ECO:0008006" key="6">
    <source>
        <dbReference type="Google" id="ProtNLM"/>
    </source>
</evidence>
<sequence length="200" mass="22072">MASAKIISLAIRTVAKPIATQLKHQAAQHESFKRMRLRSNLLSTGDVKIRPLNDAKAIANGANAISEGFLFLVAVLVIVAETYRGSRNRANVHDRLDTEIKELRQRLDEFINAAKDQPTLSIADRARTPFDSPHQDEYERLARSVSALWAIAEKNGLTPTAEELAEELRKTLSAGNDTPEIEADELVVTSEKNSSSDPTK</sequence>
<name>A0AAF0EUI7_9BASI</name>
<keyword evidence="2" id="KW-0175">Coiled coil</keyword>
<evidence type="ECO:0000256" key="1">
    <source>
        <dbReference type="ARBA" id="ARBA00007584"/>
    </source>
</evidence>